<protein>
    <recommendedName>
        <fullName evidence="1">Reverse transcriptase zinc-binding domain-containing protein</fullName>
    </recommendedName>
</protein>
<dbReference type="GeneID" id="110778611"/>
<dbReference type="Pfam" id="PF13966">
    <property type="entry name" value="zf-RVT"/>
    <property type="match status" value="1"/>
</dbReference>
<reference evidence="2" key="1">
    <citation type="journal article" date="2021" name="Nat. Commun.">
        <title>Genomic analyses provide insights into spinach domestication and the genetic basis of agronomic traits.</title>
        <authorList>
            <person name="Cai X."/>
            <person name="Sun X."/>
            <person name="Xu C."/>
            <person name="Sun H."/>
            <person name="Wang X."/>
            <person name="Ge C."/>
            <person name="Zhang Z."/>
            <person name="Wang Q."/>
            <person name="Fei Z."/>
            <person name="Jiao C."/>
            <person name="Wang Q."/>
        </authorList>
    </citation>
    <scope>NUCLEOTIDE SEQUENCE [LARGE SCALE GENOMIC DNA]</scope>
    <source>
        <strain evidence="2">cv. Varoflay</strain>
    </source>
</reference>
<keyword evidence="2" id="KW-1185">Reference proteome</keyword>
<evidence type="ECO:0000259" key="1">
    <source>
        <dbReference type="Pfam" id="PF13966"/>
    </source>
</evidence>
<evidence type="ECO:0000313" key="2">
    <source>
        <dbReference type="Proteomes" id="UP000813463"/>
    </source>
</evidence>
<dbReference type="PANTHER" id="PTHR33116">
    <property type="entry name" value="REVERSE TRANSCRIPTASE ZINC-BINDING DOMAIN-CONTAINING PROTEIN-RELATED-RELATED"/>
    <property type="match status" value="1"/>
</dbReference>
<dbReference type="InterPro" id="IPR026960">
    <property type="entry name" value="RVT-Znf"/>
</dbReference>
<dbReference type="RefSeq" id="XP_021838846.2">
    <property type="nucleotide sequence ID" value="XM_021983154.2"/>
</dbReference>
<dbReference type="KEGG" id="soe:110778611"/>
<feature type="domain" description="Reverse transcriptase zinc-binding" evidence="1">
    <location>
        <begin position="1"/>
        <end position="76"/>
    </location>
</feature>
<evidence type="ECO:0000313" key="3">
    <source>
        <dbReference type="RefSeq" id="XP_021838846.2"/>
    </source>
</evidence>
<dbReference type="Proteomes" id="UP000813463">
    <property type="component" value="Chromosome 1"/>
</dbReference>
<gene>
    <name evidence="3" type="primary">LOC110778611</name>
</gene>
<organism evidence="2 3">
    <name type="scientific">Spinacia oleracea</name>
    <name type="common">Spinach</name>
    <dbReference type="NCBI Taxonomy" id="3562"/>
    <lineage>
        <taxon>Eukaryota</taxon>
        <taxon>Viridiplantae</taxon>
        <taxon>Streptophyta</taxon>
        <taxon>Embryophyta</taxon>
        <taxon>Tracheophyta</taxon>
        <taxon>Spermatophyta</taxon>
        <taxon>Magnoliopsida</taxon>
        <taxon>eudicotyledons</taxon>
        <taxon>Gunneridae</taxon>
        <taxon>Pentapetalae</taxon>
        <taxon>Caryophyllales</taxon>
        <taxon>Chenopodiaceae</taxon>
        <taxon>Chenopodioideae</taxon>
        <taxon>Anserineae</taxon>
        <taxon>Spinacia</taxon>
    </lineage>
</organism>
<sequence length="177" mass="20999">MYQLHLRQRDNVQWHRYVWNRLSTPKYRFILWLATQDKLKTRTRLQKFGVVDDCICPICGSSPETMEHLFFKCVLSHKGGTEVMKWLGFSHCRDGIGPLFKWLQRSAGTEFRRAVAYTNTVALVYHVWKARNVVIWKFQVPTVQNLVKVVQSDVKCRIQNLIGRKVQSRDVDWFQKL</sequence>
<dbReference type="AlphaFoldDB" id="A0A9R0HXI5"/>
<name>A0A9R0HXI5_SPIOL</name>
<reference evidence="3" key="2">
    <citation type="submission" date="2025-08" db="UniProtKB">
        <authorList>
            <consortium name="RefSeq"/>
        </authorList>
    </citation>
    <scope>IDENTIFICATION</scope>
    <source>
        <tissue evidence="3">Leaf</tissue>
    </source>
</reference>
<accession>A0A9R0HXI5</accession>
<proteinExistence type="predicted"/>
<dbReference type="PANTHER" id="PTHR33116:SF84">
    <property type="entry name" value="RNA-DIRECTED DNA POLYMERASE"/>
    <property type="match status" value="1"/>
</dbReference>